<gene>
    <name evidence="1" type="ORF">J2T15_002029</name>
</gene>
<organism evidence="1 2">
    <name type="scientific">Paenibacillus harenae</name>
    <dbReference type="NCBI Taxonomy" id="306543"/>
    <lineage>
        <taxon>Bacteria</taxon>
        <taxon>Bacillati</taxon>
        <taxon>Bacillota</taxon>
        <taxon>Bacilli</taxon>
        <taxon>Bacillales</taxon>
        <taxon>Paenibacillaceae</taxon>
        <taxon>Paenibacillus</taxon>
    </lineage>
</organism>
<dbReference type="Gene3D" id="3.30.530.20">
    <property type="match status" value="1"/>
</dbReference>
<dbReference type="InterPro" id="IPR019587">
    <property type="entry name" value="Polyketide_cyclase/dehydratase"/>
</dbReference>
<dbReference type="InterPro" id="IPR023393">
    <property type="entry name" value="START-like_dom_sf"/>
</dbReference>
<proteinExistence type="predicted"/>
<dbReference type="RefSeq" id="WP_307203503.1">
    <property type="nucleotide sequence ID" value="NZ_JAUSSU010000004.1"/>
</dbReference>
<reference evidence="1 2" key="1">
    <citation type="submission" date="2023-07" db="EMBL/GenBank/DDBJ databases">
        <title>Sorghum-associated microbial communities from plants grown in Nebraska, USA.</title>
        <authorList>
            <person name="Schachtman D."/>
        </authorList>
    </citation>
    <scope>NUCLEOTIDE SEQUENCE [LARGE SCALE GENOMIC DNA]</scope>
    <source>
        <strain evidence="1 2">CC482</strain>
    </source>
</reference>
<dbReference type="SUPFAM" id="SSF55961">
    <property type="entry name" value="Bet v1-like"/>
    <property type="match status" value="1"/>
</dbReference>
<name>A0ABT9TYZ7_PAEHA</name>
<dbReference type="Proteomes" id="UP001229346">
    <property type="component" value="Unassembled WGS sequence"/>
</dbReference>
<accession>A0ABT9TYZ7</accession>
<keyword evidence="2" id="KW-1185">Reference proteome</keyword>
<dbReference type="Pfam" id="PF10604">
    <property type="entry name" value="Polyketide_cyc2"/>
    <property type="match status" value="1"/>
</dbReference>
<protein>
    <submittedName>
        <fullName evidence="1">Membrane protein</fullName>
    </submittedName>
</protein>
<dbReference type="EMBL" id="JAUSSU010000004">
    <property type="protein sequence ID" value="MDQ0112594.1"/>
    <property type="molecule type" value="Genomic_DNA"/>
</dbReference>
<sequence length="158" mass="17812">MVDVLTEITINCPCDQVSEYAANPDNASEWYVNIKSVEWQTPKPIEVGSKIAFKAAFLGKELSYVYEIAEYTPGRKLVMRTADGPFPMETTYTWESLSGHSTRMTLRNKGNPSGFSILFTPFMSLMMKKANNKEKNQVLTGRTLVINPTRLRPPPQTV</sequence>
<comment type="caution">
    <text evidence="1">The sequence shown here is derived from an EMBL/GenBank/DDBJ whole genome shotgun (WGS) entry which is preliminary data.</text>
</comment>
<evidence type="ECO:0000313" key="2">
    <source>
        <dbReference type="Proteomes" id="UP001229346"/>
    </source>
</evidence>
<dbReference type="CDD" id="cd08865">
    <property type="entry name" value="SRPBCC_10"/>
    <property type="match status" value="1"/>
</dbReference>
<evidence type="ECO:0000313" key="1">
    <source>
        <dbReference type="EMBL" id="MDQ0112594.1"/>
    </source>
</evidence>